<evidence type="ECO:0000313" key="3">
    <source>
        <dbReference type="EnsemblMetazoa" id="HelroP174045"/>
    </source>
</evidence>
<dbReference type="Proteomes" id="UP000015101">
    <property type="component" value="Unassembled WGS sequence"/>
</dbReference>
<dbReference type="EMBL" id="AMQM01004797">
    <property type="status" value="NOT_ANNOTATED_CDS"/>
    <property type="molecule type" value="Genomic_DNA"/>
</dbReference>
<feature type="region of interest" description="Disordered" evidence="1">
    <location>
        <begin position="88"/>
        <end position="173"/>
    </location>
</feature>
<dbReference type="EMBL" id="KB096676">
    <property type="protein sequence ID" value="ESO03152.1"/>
    <property type="molecule type" value="Genomic_DNA"/>
</dbReference>
<feature type="compositionally biased region" description="Low complexity" evidence="1">
    <location>
        <begin position="215"/>
        <end position="236"/>
    </location>
</feature>
<gene>
    <name evidence="3" type="primary">20204788</name>
    <name evidence="2" type="ORF">HELRODRAFT_174045</name>
</gene>
<dbReference type="CTD" id="20204788"/>
<evidence type="ECO:0000313" key="4">
    <source>
        <dbReference type="Proteomes" id="UP000015101"/>
    </source>
</evidence>
<keyword evidence="4" id="KW-1185">Reference proteome</keyword>
<feature type="region of interest" description="Disordered" evidence="1">
    <location>
        <begin position="209"/>
        <end position="245"/>
    </location>
</feature>
<proteinExistence type="predicted"/>
<organism evidence="3 4">
    <name type="scientific">Helobdella robusta</name>
    <name type="common">Californian leech</name>
    <dbReference type="NCBI Taxonomy" id="6412"/>
    <lineage>
        <taxon>Eukaryota</taxon>
        <taxon>Metazoa</taxon>
        <taxon>Spiralia</taxon>
        <taxon>Lophotrochozoa</taxon>
        <taxon>Annelida</taxon>
        <taxon>Clitellata</taxon>
        <taxon>Hirudinea</taxon>
        <taxon>Rhynchobdellida</taxon>
        <taxon>Glossiphoniidae</taxon>
        <taxon>Helobdella</taxon>
    </lineage>
</organism>
<dbReference type="RefSeq" id="XP_009018845.1">
    <property type="nucleotide sequence ID" value="XM_009020597.1"/>
</dbReference>
<reference evidence="3" key="3">
    <citation type="submission" date="2015-06" db="UniProtKB">
        <authorList>
            <consortium name="EnsemblMetazoa"/>
        </authorList>
    </citation>
    <scope>IDENTIFICATION</scope>
</reference>
<reference evidence="4" key="1">
    <citation type="submission" date="2012-12" db="EMBL/GenBank/DDBJ databases">
        <authorList>
            <person name="Hellsten U."/>
            <person name="Grimwood J."/>
            <person name="Chapman J.A."/>
            <person name="Shapiro H."/>
            <person name="Aerts A."/>
            <person name="Otillar R.P."/>
            <person name="Terry A.Y."/>
            <person name="Boore J.L."/>
            <person name="Simakov O."/>
            <person name="Marletaz F."/>
            <person name="Cho S.-J."/>
            <person name="Edsinger-Gonzales E."/>
            <person name="Havlak P."/>
            <person name="Kuo D.-H."/>
            <person name="Larsson T."/>
            <person name="Lv J."/>
            <person name="Arendt D."/>
            <person name="Savage R."/>
            <person name="Osoegawa K."/>
            <person name="de Jong P."/>
            <person name="Lindberg D.R."/>
            <person name="Seaver E.C."/>
            <person name="Weisblat D.A."/>
            <person name="Putnam N.H."/>
            <person name="Grigoriev I.V."/>
            <person name="Rokhsar D.S."/>
        </authorList>
    </citation>
    <scope>NUCLEOTIDE SEQUENCE</scope>
</reference>
<evidence type="ECO:0000256" key="1">
    <source>
        <dbReference type="SAM" id="MobiDB-lite"/>
    </source>
</evidence>
<feature type="compositionally biased region" description="Basic residues" evidence="1">
    <location>
        <begin position="123"/>
        <end position="137"/>
    </location>
</feature>
<feature type="compositionally biased region" description="Basic and acidic residues" evidence="1">
    <location>
        <begin position="27"/>
        <end position="67"/>
    </location>
</feature>
<feature type="region of interest" description="Disordered" evidence="1">
    <location>
        <begin position="25"/>
        <end position="70"/>
    </location>
</feature>
<dbReference type="HOGENOM" id="CLU_809580_0_0_1"/>
<dbReference type="KEGG" id="hro:HELRODRAFT_174045"/>
<feature type="compositionally biased region" description="Low complexity" evidence="1">
    <location>
        <begin position="153"/>
        <end position="173"/>
    </location>
</feature>
<sequence length="343" mass="41564">MANSFESDFDLNDVADNVMNIFLAFKRKNEEKENKKEENERKRVEDERIKNENERKKEENVHNKTGESIEDFVDLDNFAENVLNIYLANKNHEEDEEKRKESSKKVIKTTDKPLENEIDQKQNRNKGVLKHKPGNKRMKPESWLDDLPEQHSQKQQQTHQPQHKQTNIQQQQQFQLQQQLLQDRVEGKEENFSWFDDFPETLTNYDIQSPKEKQQTQQPQNEQRNKLQQKQQQLQQNREKDKKEDFSWIKDLPEELNYCLQPREQLQHEQHHKEEQQQQFQQQLQEENFSWFDDLPEALTIYDIHLTNYDIHRKFLHDSNFKQHLSTFQETPDDPSDNIENAL</sequence>
<dbReference type="AlphaFoldDB" id="T1F7I9"/>
<dbReference type="InParanoid" id="T1F7I9"/>
<dbReference type="GeneID" id="20204788"/>
<evidence type="ECO:0000313" key="2">
    <source>
        <dbReference type="EMBL" id="ESO03152.1"/>
    </source>
</evidence>
<protein>
    <submittedName>
        <fullName evidence="2 3">Uncharacterized protein</fullName>
    </submittedName>
</protein>
<feature type="compositionally biased region" description="Basic and acidic residues" evidence="1">
    <location>
        <begin position="138"/>
        <end position="152"/>
    </location>
</feature>
<accession>T1F7I9</accession>
<dbReference type="EnsemblMetazoa" id="HelroT174045">
    <property type="protein sequence ID" value="HelroP174045"/>
    <property type="gene ID" value="HelroG174045"/>
</dbReference>
<reference evidence="2 4" key="2">
    <citation type="journal article" date="2013" name="Nature">
        <title>Insights into bilaterian evolution from three spiralian genomes.</title>
        <authorList>
            <person name="Simakov O."/>
            <person name="Marletaz F."/>
            <person name="Cho S.J."/>
            <person name="Edsinger-Gonzales E."/>
            <person name="Havlak P."/>
            <person name="Hellsten U."/>
            <person name="Kuo D.H."/>
            <person name="Larsson T."/>
            <person name="Lv J."/>
            <person name="Arendt D."/>
            <person name="Savage R."/>
            <person name="Osoegawa K."/>
            <person name="de Jong P."/>
            <person name="Grimwood J."/>
            <person name="Chapman J.A."/>
            <person name="Shapiro H."/>
            <person name="Aerts A."/>
            <person name="Otillar R.P."/>
            <person name="Terry A.Y."/>
            <person name="Boore J.L."/>
            <person name="Grigoriev I.V."/>
            <person name="Lindberg D.R."/>
            <person name="Seaver E.C."/>
            <person name="Weisblat D.A."/>
            <person name="Putnam N.H."/>
            <person name="Rokhsar D.S."/>
        </authorList>
    </citation>
    <scope>NUCLEOTIDE SEQUENCE</scope>
</reference>
<feature type="compositionally biased region" description="Basic and acidic residues" evidence="1">
    <location>
        <begin position="90"/>
        <end position="122"/>
    </location>
</feature>
<dbReference type="EMBL" id="AMQM01004796">
    <property type="status" value="NOT_ANNOTATED_CDS"/>
    <property type="molecule type" value="Genomic_DNA"/>
</dbReference>
<name>T1F7I9_HELRO</name>